<feature type="compositionally biased region" description="Basic and acidic residues" evidence="1">
    <location>
        <begin position="36"/>
        <end position="46"/>
    </location>
</feature>
<feature type="region of interest" description="Disordered" evidence="1">
    <location>
        <begin position="1"/>
        <end position="46"/>
    </location>
</feature>
<feature type="transmembrane region" description="Helical" evidence="2">
    <location>
        <begin position="351"/>
        <end position="370"/>
    </location>
</feature>
<name>A0ABZ1L430_9ACTN</name>
<reference evidence="3 4" key="1">
    <citation type="submission" date="2022-10" db="EMBL/GenBank/DDBJ databases">
        <title>The complete genomes of actinobacterial strains from the NBC collection.</title>
        <authorList>
            <person name="Joergensen T.S."/>
            <person name="Alvarez Arevalo M."/>
            <person name="Sterndorff E.B."/>
            <person name="Faurdal D."/>
            <person name="Vuksanovic O."/>
            <person name="Mourched A.-S."/>
            <person name="Charusanti P."/>
            <person name="Shaw S."/>
            <person name="Blin K."/>
            <person name="Weber T."/>
        </authorList>
    </citation>
    <scope>NUCLEOTIDE SEQUENCE [LARGE SCALE GENOMIC DNA]</scope>
    <source>
        <strain evidence="3 4">NBC_00123</strain>
    </source>
</reference>
<evidence type="ECO:0000313" key="3">
    <source>
        <dbReference type="EMBL" id="WTR69239.1"/>
    </source>
</evidence>
<organism evidence="3 4">
    <name type="scientific">Streptomyces zaomyceticus</name>
    <dbReference type="NCBI Taxonomy" id="68286"/>
    <lineage>
        <taxon>Bacteria</taxon>
        <taxon>Bacillati</taxon>
        <taxon>Actinomycetota</taxon>
        <taxon>Actinomycetes</taxon>
        <taxon>Kitasatosporales</taxon>
        <taxon>Streptomycetaceae</taxon>
        <taxon>Streptomyces</taxon>
    </lineage>
</organism>
<evidence type="ECO:0000256" key="1">
    <source>
        <dbReference type="SAM" id="MobiDB-lite"/>
    </source>
</evidence>
<feature type="compositionally biased region" description="Basic residues" evidence="1">
    <location>
        <begin position="13"/>
        <end position="23"/>
    </location>
</feature>
<dbReference type="Proteomes" id="UP001622594">
    <property type="component" value="Chromosome"/>
</dbReference>
<dbReference type="EMBL" id="CP108188">
    <property type="protein sequence ID" value="WTR69239.1"/>
    <property type="molecule type" value="Genomic_DNA"/>
</dbReference>
<proteinExistence type="predicted"/>
<feature type="compositionally biased region" description="Low complexity" evidence="1">
    <location>
        <begin position="24"/>
        <end position="35"/>
    </location>
</feature>
<evidence type="ECO:0000313" key="4">
    <source>
        <dbReference type="Proteomes" id="UP001622594"/>
    </source>
</evidence>
<keyword evidence="2" id="KW-0472">Membrane</keyword>
<protein>
    <submittedName>
        <fullName evidence="3">Uncharacterized protein</fullName>
    </submittedName>
</protein>
<keyword evidence="2" id="KW-1133">Transmembrane helix</keyword>
<feature type="compositionally biased region" description="Basic and acidic residues" evidence="1">
    <location>
        <begin position="256"/>
        <end position="266"/>
    </location>
</feature>
<sequence length="571" mass="62484">MSTTTTGADPGRTPRRARLRLPFRRGAGTATGGTRRTADPAGERRVPLVTESRREERVRRTARRRGRAVAKGRVLDPWVLGSGDRVPYFAELASVRDLLHARMSEEALREETRLRAAGTRAARAAAAAEADVRRLDDRLADNRKWLDTNRRQLDRLAARSVRWERFRDGVRERVEERWLRARFGDLALDEGADGRGREGPGAEGRTDDLAGRPGDVHGTDAPGLPSEDGDRSDGDAPGGPDATPHRLPEDDEDYQSLDRDPADRDTTSAAPDRPALHRLSDRPSSAENHAARAQADATEWEGLPGRPGLPRWMVWSLLLVIAAVEVPIYWIAFQPFHGSGNAESDTLSGTLAVSAAIVMVVVPHLAGRALRGGSGTGSLKWANLPALTLIGVWGFSTWALGHLRSKLVFRHREPERVPAEYGDVAGLGDPQPTLIDSLHLEQTTVTWMFVALLVLSGGIGLLLGLLREHPYLDSYRSHLERGTRLDRQREDAVTAAQRARAVEASATDDTELRAEATRARQRATTELYEAAAHAFLMGVAERSSDPAVTEAAMRLSNTWPLLPFPHTAPGG</sequence>
<evidence type="ECO:0000256" key="2">
    <source>
        <dbReference type="SAM" id="Phobius"/>
    </source>
</evidence>
<keyword evidence="4" id="KW-1185">Reference proteome</keyword>
<feature type="transmembrane region" description="Helical" evidence="2">
    <location>
        <begin position="382"/>
        <end position="401"/>
    </location>
</feature>
<keyword evidence="2" id="KW-0812">Transmembrane</keyword>
<feature type="compositionally biased region" description="Basic and acidic residues" evidence="1">
    <location>
        <begin position="192"/>
        <end position="218"/>
    </location>
</feature>
<gene>
    <name evidence="3" type="ORF">OG814_08175</name>
</gene>
<dbReference type="RefSeq" id="WP_398436022.1">
    <property type="nucleotide sequence ID" value="NZ_CP108188.1"/>
</dbReference>
<feature type="transmembrane region" description="Helical" evidence="2">
    <location>
        <begin position="312"/>
        <end position="331"/>
    </location>
</feature>
<feature type="region of interest" description="Disordered" evidence="1">
    <location>
        <begin position="189"/>
        <end position="303"/>
    </location>
</feature>
<feature type="transmembrane region" description="Helical" evidence="2">
    <location>
        <begin position="445"/>
        <end position="466"/>
    </location>
</feature>
<accession>A0ABZ1L430</accession>